<dbReference type="InterPro" id="IPR016187">
    <property type="entry name" value="CTDL_fold"/>
</dbReference>
<evidence type="ECO:0000313" key="15">
    <source>
        <dbReference type="RefSeq" id="XP_007935419.1"/>
    </source>
</evidence>
<evidence type="ECO:0000259" key="13">
    <source>
        <dbReference type="PROSITE" id="PS50041"/>
    </source>
</evidence>
<dbReference type="InterPro" id="IPR001304">
    <property type="entry name" value="C-type_lectin-like"/>
</dbReference>
<dbReference type="InterPro" id="IPR033992">
    <property type="entry name" value="NKR-like_CTLD"/>
</dbReference>
<dbReference type="PROSITE" id="PS50041">
    <property type="entry name" value="C_TYPE_LECTIN_2"/>
    <property type="match status" value="1"/>
</dbReference>
<dbReference type="InterPro" id="IPR042916">
    <property type="entry name" value="CLEC12A/B"/>
</dbReference>
<evidence type="ECO:0000256" key="9">
    <source>
        <dbReference type="ARBA" id="ARBA00023157"/>
    </source>
</evidence>
<keyword evidence="14" id="KW-1185">Reference proteome</keyword>
<evidence type="ECO:0000256" key="5">
    <source>
        <dbReference type="ARBA" id="ARBA00022734"/>
    </source>
</evidence>
<evidence type="ECO:0000256" key="1">
    <source>
        <dbReference type="ARBA" id="ARBA00004401"/>
    </source>
</evidence>
<dbReference type="SMART" id="SM00034">
    <property type="entry name" value="CLECT"/>
    <property type="match status" value="1"/>
</dbReference>
<gene>
    <name evidence="15" type="primary">LOC103193926</name>
</gene>
<evidence type="ECO:0000256" key="7">
    <source>
        <dbReference type="ARBA" id="ARBA00022989"/>
    </source>
</evidence>
<keyword evidence="4 12" id="KW-0812">Transmembrane</keyword>
<keyword evidence="11" id="KW-0325">Glycoprotein</keyword>
<dbReference type="GO" id="GO:0005886">
    <property type="term" value="C:plasma membrane"/>
    <property type="evidence" value="ECO:0007669"/>
    <property type="project" value="UniProtKB-SubCell"/>
</dbReference>
<organism evidence="14 15">
    <name type="scientific">Orycteropus afer afer</name>
    <dbReference type="NCBI Taxonomy" id="1230840"/>
    <lineage>
        <taxon>Eukaryota</taxon>
        <taxon>Metazoa</taxon>
        <taxon>Chordata</taxon>
        <taxon>Craniata</taxon>
        <taxon>Vertebrata</taxon>
        <taxon>Euteleostomi</taxon>
        <taxon>Mammalia</taxon>
        <taxon>Eutheria</taxon>
        <taxon>Afrotheria</taxon>
        <taxon>Tubulidentata</taxon>
        <taxon>Orycteropodidae</taxon>
        <taxon>Orycteropus</taxon>
    </lineage>
</organism>
<proteinExistence type="predicted"/>
<accession>A0A8B6ZIC6</accession>
<dbReference type="GO" id="GO:0030246">
    <property type="term" value="F:carbohydrate binding"/>
    <property type="evidence" value="ECO:0007669"/>
    <property type="project" value="UniProtKB-KW"/>
</dbReference>
<dbReference type="InterPro" id="IPR016186">
    <property type="entry name" value="C-type_lectin-like/link_sf"/>
</dbReference>
<keyword evidence="6" id="KW-0735">Signal-anchor</keyword>
<evidence type="ECO:0000256" key="4">
    <source>
        <dbReference type="ARBA" id="ARBA00022692"/>
    </source>
</evidence>
<dbReference type="Pfam" id="PF00059">
    <property type="entry name" value="Lectin_C"/>
    <property type="match status" value="1"/>
</dbReference>
<dbReference type="GO" id="GO:0030545">
    <property type="term" value="F:signaling receptor regulator activity"/>
    <property type="evidence" value="ECO:0007669"/>
    <property type="project" value="InterPro"/>
</dbReference>
<name>A0A8B6ZIC6_ORYAF</name>
<keyword evidence="7 12" id="KW-1133">Transmembrane helix</keyword>
<keyword evidence="9" id="KW-1015">Disulfide bond</keyword>
<feature type="transmembrane region" description="Helical" evidence="12">
    <location>
        <begin position="42"/>
        <end position="65"/>
    </location>
</feature>
<feature type="domain" description="C-type lectin" evidence="13">
    <location>
        <begin position="140"/>
        <end position="249"/>
    </location>
</feature>
<dbReference type="Proteomes" id="UP000694850">
    <property type="component" value="Unplaced"/>
</dbReference>
<comment type="subcellular location">
    <subcellularLocation>
        <location evidence="1">Cell membrane</location>
        <topology evidence="1">Single-pass type II membrane protein</topology>
    </subcellularLocation>
</comment>
<reference evidence="15" key="1">
    <citation type="submission" date="2025-08" db="UniProtKB">
        <authorList>
            <consortium name="RefSeq"/>
        </authorList>
    </citation>
    <scope>IDENTIFICATION</scope>
</reference>
<keyword evidence="3" id="KW-0597">Phosphoprotein</keyword>
<sequence>MSGEVTYADLNFQYSSKRENIQESDNLEKKAPSAPSQIWRQMALALTLLCLLLLIGLGILGNIYYRTSKTEMEKLNKLQNIKEDLQRNISLQHMSIMNISKDRMTLAITLQNMATELCRELIKSEKEHKCKPCPEKWMWHENTCYGLSDDTETWQNSGRMCSAQNASLLKIKSKSVLNFVKSQLPYLEYWVGLSPQKKAYYKNLDDSIFSTDWYTGNTEHLNDGMYCGYILQTYVYYRYCTEKRRFVCEKLANSVKIESTLMVKVPQGRR</sequence>
<keyword evidence="5" id="KW-0430">Lectin</keyword>
<dbReference type="CDD" id="cd03593">
    <property type="entry name" value="CLECT_NK_receptors_like"/>
    <property type="match status" value="1"/>
</dbReference>
<keyword evidence="2" id="KW-1003">Cell membrane</keyword>
<keyword evidence="10" id="KW-0675">Receptor</keyword>
<dbReference type="Gene3D" id="3.10.100.10">
    <property type="entry name" value="Mannose-Binding Protein A, subunit A"/>
    <property type="match status" value="1"/>
</dbReference>
<evidence type="ECO:0000256" key="3">
    <source>
        <dbReference type="ARBA" id="ARBA00022553"/>
    </source>
</evidence>
<evidence type="ECO:0000256" key="2">
    <source>
        <dbReference type="ARBA" id="ARBA00022475"/>
    </source>
</evidence>
<evidence type="ECO:0000313" key="14">
    <source>
        <dbReference type="Proteomes" id="UP000694850"/>
    </source>
</evidence>
<dbReference type="AlphaFoldDB" id="A0A8B6ZIC6"/>
<dbReference type="PANTHER" id="PTHR47647">
    <property type="entry name" value="C-TYPE LECTIN DOMAIN FAMILY 12 MEMBER B"/>
    <property type="match status" value="1"/>
</dbReference>
<evidence type="ECO:0000256" key="10">
    <source>
        <dbReference type="ARBA" id="ARBA00023170"/>
    </source>
</evidence>
<evidence type="ECO:0000256" key="11">
    <source>
        <dbReference type="ARBA" id="ARBA00023180"/>
    </source>
</evidence>
<dbReference type="GeneID" id="103193926"/>
<protein>
    <submittedName>
        <fullName evidence="15">C-type lectin domain family 12 member A-like</fullName>
    </submittedName>
</protein>
<dbReference type="OrthoDB" id="10059571at2759"/>
<dbReference type="PANTHER" id="PTHR47647:SF2">
    <property type="entry name" value="C-TYPE LECTIN DOMAIN FAMILY 12 MEMBER A"/>
    <property type="match status" value="1"/>
</dbReference>
<dbReference type="RefSeq" id="XP_007935419.1">
    <property type="nucleotide sequence ID" value="XM_007937228.1"/>
</dbReference>
<dbReference type="SUPFAM" id="SSF56436">
    <property type="entry name" value="C-type lectin-like"/>
    <property type="match status" value="1"/>
</dbReference>
<evidence type="ECO:0000256" key="6">
    <source>
        <dbReference type="ARBA" id="ARBA00022968"/>
    </source>
</evidence>
<keyword evidence="8 12" id="KW-0472">Membrane</keyword>
<evidence type="ECO:0000256" key="8">
    <source>
        <dbReference type="ARBA" id="ARBA00023136"/>
    </source>
</evidence>
<evidence type="ECO:0000256" key="12">
    <source>
        <dbReference type="SAM" id="Phobius"/>
    </source>
</evidence>